<feature type="domain" description="Integrase catalytic" evidence="1">
    <location>
        <begin position="25"/>
        <end position="146"/>
    </location>
</feature>
<dbReference type="InterPro" id="IPR012337">
    <property type="entry name" value="RNaseH-like_sf"/>
</dbReference>
<dbReference type="PROSITE" id="PS50994">
    <property type="entry name" value="INTEGRASE"/>
    <property type="match status" value="1"/>
</dbReference>
<gene>
    <name evidence="2" type="ORF">AVEN_62241_1</name>
</gene>
<dbReference type="EMBL" id="BGPR01000539">
    <property type="protein sequence ID" value="GBM25482.1"/>
    <property type="molecule type" value="Genomic_DNA"/>
</dbReference>
<comment type="caution">
    <text evidence="2">The sequence shown here is derived from an EMBL/GenBank/DDBJ whole genome shotgun (WGS) entry which is preliminary data.</text>
</comment>
<dbReference type="Proteomes" id="UP000499080">
    <property type="component" value="Unassembled WGS sequence"/>
</dbReference>
<dbReference type="GO" id="GO:0015074">
    <property type="term" value="P:DNA integration"/>
    <property type="evidence" value="ECO:0007669"/>
    <property type="project" value="InterPro"/>
</dbReference>
<name>A0A4Y2E8J0_ARAVE</name>
<accession>A0A4Y2E8J0</accession>
<protein>
    <recommendedName>
        <fullName evidence="1">Integrase catalytic domain-containing protein</fullName>
    </recommendedName>
</protein>
<sequence length="146" mass="16702">MHSDKRVRNVLLVRLGIISRFTTDLRHVPRKQILVADSFSRISATDLTQLDGRRRFEWLIRLPRRSQRLSLLAGLQDFGVPGAITADQGRQFESELFRASSGFPGTQKTRTAAYNPQCNGAVERFHRSLKMLRSAMQQNAGRNFFL</sequence>
<dbReference type="AlphaFoldDB" id="A0A4Y2E8J0"/>
<dbReference type="InterPro" id="IPR036397">
    <property type="entry name" value="RNaseH_sf"/>
</dbReference>
<keyword evidence="3" id="KW-1185">Reference proteome</keyword>
<reference evidence="2 3" key="1">
    <citation type="journal article" date="2019" name="Sci. Rep.">
        <title>Orb-weaving spider Araneus ventricosus genome elucidates the spidroin gene catalogue.</title>
        <authorList>
            <person name="Kono N."/>
            <person name="Nakamura H."/>
            <person name="Ohtoshi R."/>
            <person name="Moran D.A.P."/>
            <person name="Shinohara A."/>
            <person name="Yoshida Y."/>
            <person name="Fujiwara M."/>
            <person name="Mori M."/>
            <person name="Tomita M."/>
            <person name="Arakawa K."/>
        </authorList>
    </citation>
    <scope>NUCLEOTIDE SEQUENCE [LARGE SCALE GENOMIC DNA]</scope>
</reference>
<dbReference type="InterPro" id="IPR001584">
    <property type="entry name" value="Integrase_cat-core"/>
</dbReference>
<dbReference type="PANTHER" id="PTHR38681:SF1">
    <property type="entry name" value="RETROVIRUS-RELATED POL POLYPROTEIN FROM TRANSPOSON 412-LIKE PROTEIN"/>
    <property type="match status" value="1"/>
</dbReference>
<dbReference type="Gene3D" id="3.30.420.10">
    <property type="entry name" value="Ribonuclease H-like superfamily/Ribonuclease H"/>
    <property type="match status" value="1"/>
</dbReference>
<dbReference type="OrthoDB" id="8026685at2759"/>
<evidence type="ECO:0000313" key="2">
    <source>
        <dbReference type="EMBL" id="GBM25482.1"/>
    </source>
</evidence>
<proteinExistence type="predicted"/>
<dbReference type="GO" id="GO:0003676">
    <property type="term" value="F:nucleic acid binding"/>
    <property type="evidence" value="ECO:0007669"/>
    <property type="project" value="InterPro"/>
</dbReference>
<organism evidence="2 3">
    <name type="scientific">Araneus ventricosus</name>
    <name type="common">Orbweaver spider</name>
    <name type="synonym">Epeira ventricosa</name>
    <dbReference type="NCBI Taxonomy" id="182803"/>
    <lineage>
        <taxon>Eukaryota</taxon>
        <taxon>Metazoa</taxon>
        <taxon>Ecdysozoa</taxon>
        <taxon>Arthropoda</taxon>
        <taxon>Chelicerata</taxon>
        <taxon>Arachnida</taxon>
        <taxon>Araneae</taxon>
        <taxon>Araneomorphae</taxon>
        <taxon>Entelegynae</taxon>
        <taxon>Araneoidea</taxon>
        <taxon>Araneidae</taxon>
        <taxon>Araneus</taxon>
    </lineage>
</organism>
<dbReference type="SUPFAM" id="SSF53098">
    <property type="entry name" value="Ribonuclease H-like"/>
    <property type="match status" value="1"/>
</dbReference>
<dbReference type="PANTHER" id="PTHR38681">
    <property type="entry name" value="RETROVIRUS-RELATED POL POLYPROTEIN FROM TRANSPOSON 412-LIKE PROTEIN-RELATED"/>
    <property type="match status" value="1"/>
</dbReference>
<evidence type="ECO:0000313" key="3">
    <source>
        <dbReference type="Proteomes" id="UP000499080"/>
    </source>
</evidence>
<evidence type="ECO:0000259" key="1">
    <source>
        <dbReference type="PROSITE" id="PS50994"/>
    </source>
</evidence>